<keyword evidence="3" id="KW-0731">Sigma factor</keyword>
<evidence type="ECO:0000256" key="4">
    <source>
        <dbReference type="ARBA" id="ARBA00023125"/>
    </source>
</evidence>
<dbReference type="InterPro" id="IPR039425">
    <property type="entry name" value="RNA_pol_sigma-70-like"/>
</dbReference>
<keyword evidence="4" id="KW-0238">DNA-binding</keyword>
<dbReference type="Pfam" id="PF04542">
    <property type="entry name" value="Sigma70_r2"/>
    <property type="match status" value="1"/>
</dbReference>
<evidence type="ECO:0000256" key="1">
    <source>
        <dbReference type="ARBA" id="ARBA00010641"/>
    </source>
</evidence>
<dbReference type="PANTHER" id="PTHR43133:SF8">
    <property type="entry name" value="RNA POLYMERASE SIGMA FACTOR HI_1459-RELATED"/>
    <property type="match status" value="1"/>
</dbReference>
<dbReference type="PANTHER" id="PTHR43133">
    <property type="entry name" value="RNA POLYMERASE ECF-TYPE SIGMA FACTO"/>
    <property type="match status" value="1"/>
</dbReference>
<accession>A0ABU5H2G6</accession>
<evidence type="ECO:0000313" key="9">
    <source>
        <dbReference type="Proteomes" id="UP001291309"/>
    </source>
</evidence>
<dbReference type="EMBL" id="JAXIVS010000003">
    <property type="protein sequence ID" value="MDY7226977.1"/>
    <property type="molecule type" value="Genomic_DNA"/>
</dbReference>
<dbReference type="CDD" id="cd06171">
    <property type="entry name" value="Sigma70_r4"/>
    <property type="match status" value="1"/>
</dbReference>
<dbReference type="NCBIfam" id="TIGR02937">
    <property type="entry name" value="sigma70-ECF"/>
    <property type="match status" value="1"/>
</dbReference>
<dbReference type="SUPFAM" id="SSF88946">
    <property type="entry name" value="Sigma2 domain of RNA polymerase sigma factors"/>
    <property type="match status" value="1"/>
</dbReference>
<evidence type="ECO:0000259" key="6">
    <source>
        <dbReference type="Pfam" id="PF04542"/>
    </source>
</evidence>
<dbReference type="Pfam" id="PF08281">
    <property type="entry name" value="Sigma70_r4_2"/>
    <property type="match status" value="1"/>
</dbReference>
<protein>
    <submittedName>
        <fullName evidence="8">Sigma-70 family RNA polymerase sigma factor</fullName>
    </submittedName>
</protein>
<feature type="domain" description="RNA polymerase sigma-70 region 2" evidence="6">
    <location>
        <begin position="15"/>
        <end position="76"/>
    </location>
</feature>
<keyword evidence="9" id="KW-1185">Reference proteome</keyword>
<keyword evidence="2" id="KW-0805">Transcription regulation</keyword>
<reference evidence="8 9" key="1">
    <citation type="submission" date="2023-12" db="EMBL/GenBank/DDBJ databases">
        <title>the genome sequence of Hyalangium sp. s54d21.</title>
        <authorList>
            <person name="Zhang X."/>
        </authorList>
    </citation>
    <scope>NUCLEOTIDE SEQUENCE [LARGE SCALE GENOMIC DNA]</scope>
    <source>
        <strain evidence="9">s54d21</strain>
    </source>
</reference>
<dbReference type="Gene3D" id="1.10.1740.10">
    <property type="match status" value="1"/>
</dbReference>
<evidence type="ECO:0000256" key="3">
    <source>
        <dbReference type="ARBA" id="ARBA00023082"/>
    </source>
</evidence>
<dbReference type="InterPro" id="IPR007627">
    <property type="entry name" value="RNA_pol_sigma70_r2"/>
</dbReference>
<dbReference type="InterPro" id="IPR036388">
    <property type="entry name" value="WH-like_DNA-bd_sf"/>
</dbReference>
<dbReference type="Proteomes" id="UP001291309">
    <property type="component" value="Unassembled WGS sequence"/>
</dbReference>
<dbReference type="InterPro" id="IPR013325">
    <property type="entry name" value="RNA_pol_sigma_r2"/>
</dbReference>
<organism evidence="8 9">
    <name type="scientific">Hyalangium rubrum</name>
    <dbReference type="NCBI Taxonomy" id="3103134"/>
    <lineage>
        <taxon>Bacteria</taxon>
        <taxon>Pseudomonadati</taxon>
        <taxon>Myxococcota</taxon>
        <taxon>Myxococcia</taxon>
        <taxon>Myxococcales</taxon>
        <taxon>Cystobacterineae</taxon>
        <taxon>Archangiaceae</taxon>
        <taxon>Hyalangium</taxon>
    </lineage>
</organism>
<evidence type="ECO:0000256" key="2">
    <source>
        <dbReference type="ARBA" id="ARBA00023015"/>
    </source>
</evidence>
<gene>
    <name evidence="8" type="ORF">SYV04_11275</name>
</gene>
<evidence type="ECO:0000256" key="5">
    <source>
        <dbReference type="ARBA" id="ARBA00023163"/>
    </source>
</evidence>
<dbReference type="InterPro" id="IPR013324">
    <property type="entry name" value="RNA_pol_sigma_r3/r4-like"/>
</dbReference>
<dbReference type="Gene3D" id="1.10.10.10">
    <property type="entry name" value="Winged helix-like DNA-binding domain superfamily/Winged helix DNA-binding domain"/>
    <property type="match status" value="1"/>
</dbReference>
<sequence>MARALHNEARATEQLVRRHLRAAVSVAMAVLGDRAEAEDVAQEALVVAFERLDTCREPDRFVGWLLRIVRHRALNARIRGKVHERSVEQLVPSEPARAPLDAERVGLRKRLLQGLQRLSPQQREVVVLHDLEGWTHGEIAEALEISEVMSRQHLFVARRAMREFLGQGPSSGEKP</sequence>
<comment type="similarity">
    <text evidence="1">Belongs to the sigma-70 factor family. ECF subfamily.</text>
</comment>
<comment type="caution">
    <text evidence="8">The sequence shown here is derived from an EMBL/GenBank/DDBJ whole genome shotgun (WGS) entry which is preliminary data.</text>
</comment>
<evidence type="ECO:0000259" key="7">
    <source>
        <dbReference type="Pfam" id="PF08281"/>
    </source>
</evidence>
<keyword evidence="5" id="KW-0804">Transcription</keyword>
<dbReference type="InterPro" id="IPR013249">
    <property type="entry name" value="RNA_pol_sigma70_r4_t2"/>
</dbReference>
<name>A0ABU5H2G6_9BACT</name>
<evidence type="ECO:0000313" key="8">
    <source>
        <dbReference type="EMBL" id="MDY7226977.1"/>
    </source>
</evidence>
<dbReference type="RefSeq" id="WP_321545697.1">
    <property type="nucleotide sequence ID" value="NZ_JAXIVS010000003.1"/>
</dbReference>
<proteinExistence type="inferred from homology"/>
<dbReference type="InterPro" id="IPR014284">
    <property type="entry name" value="RNA_pol_sigma-70_dom"/>
</dbReference>
<feature type="domain" description="RNA polymerase sigma factor 70 region 4 type 2" evidence="7">
    <location>
        <begin position="109"/>
        <end position="161"/>
    </location>
</feature>
<dbReference type="SUPFAM" id="SSF88659">
    <property type="entry name" value="Sigma3 and sigma4 domains of RNA polymerase sigma factors"/>
    <property type="match status" value="1"/>
</dbReference>